<feature type="transmembrane region" description="Helical" evidence="10">
    <location>
        <begin position="413"/>
        <end position="434"/>
    </location>
</feature>
<keyword evidence="6 10" id="KW-0812">Transmembrane</keyword>
<dbReference type="PIRSF" id="PIRSF006351">
    <property type="entry name" value="PTS_EIIC-Cellobiose"/>
    <property type="match status" value="1"/>
</dbReference>
<dbReference type="PANTHER" id="PTHR33989">
    <property type="match status" value="1"/>
</dbReference>
<evidence type="ECO:0000256" key="7">
    <source>
        <dbReference type="ARBA" id="ARBA00022989"/>
    </source>
</evidence>
<dbReference type="EMBL" id="JBHTNH010000025">
    <property type="protein sequence ID" value="MFD1362383.1"/>
    <property type="molecule type" value="Genomic_DNA"/>
</dbReference>
<dbReference type="Proteomes" id="UP001597178">
    <property type="component" value="Unassembled WGS sequence"/>
</dbReference>
<keyword evidence="2 9" id="KW-0813">Transport</keyword>
<evidence type="ECO:0000259" key="11">
    <source>
        <dbReference type="PROSITE" id="PS51105"/>
    </source>
</evidence>
<comment type="function">
    <text evidence="9">The phosphoenolpyruvate-dependent sugar phosphotransferase system (PTS), a major carbohydrate active -transport system, catalyzes the phosphorylation of incoming sugar substrates concomitant with their translocation across the cell membrane.</text>
</comment>
<dbReference type="InterPro" id="IPR004501">
    <property type="entry name" value="PTS_EIIC_3"/>
</dbReference>
<dbReference type="Pfam" id="PF02378">
    <property type="entry name" value="PTS_EIIC"/>
    <property type="match status" value="1"/>
</dbReference>
<feature type="transmembrane region" description="Helical" evidence="10">
    <location>
        <begin position="75"/>
        <end position="97"/>
    </location>
</feature>
<dbReference type="NCBIfam" id="TIGR00410">
    <property type="entry name" value="lacE"/>
    <property type="match status" value="1"/>
</dbReference>
<comment type="caution">
    <text evidence="12">The sequence shown here is derived from an EMBL/GenBank/DDBJ whole genome shotgun (WGS) entry which is preliminary data.</text>
</comment>
<dbReference type="InterPro" id="IPR004796">
    <property type="entry name" value="PTS_IIC_cello"/>
</dbReference>
<keyword evidence="4 9" id="KW-0762">Sugar transport</keyword>
<dbReference type="PANTHER" id="PTHR33989:SF8">
    <property type="entry name" value="PERMEASE IIC COMPONENT"/>
    <property type="match status" value="1"/>
</dbReference>
<dbReference type="PROSITE" id="PS51105">
    <property type="entry name" value="PTS_EIIC_TYPE_3"/>
    <property type="match status" value="1"/>
</dbReference>
<keyword evidence="7 10" id="KW-1133">Transmembrane helix</keyword>
<evidence type="ECO:0000256" key="8">
    <source>
        <dbReference type="ARBA" id="ARBA00023136"/>
    </source>
</evidence>
<feature type="domain" description="PTS EIIC type-3" evidence="11">
    <location>
        <begin position="11"/>
        <end position="433"/>
    </location>
</feature>
<keyword evidence="8 9" id="KW-0472">Membrane</keyword>
<feature type="transmembrane region" description="Helical" evidence="10">
    <location>
        <begin position="306"/>
        <end position="328"/>
    </location>
</feature>
<evidence type="ECO:0000256" key="1">
    <source>
        <dbReference type="ARBA" id="ARBA00004651"/>
    </source>
</evidence>
<evidence type="ECO:0000256" key="3">
    <source>
        <dbReference type="ARBA" id="ARBA00022475"/>
    </source>
</evidence>
<name>A0ABW3ZX04_9BACI</name>
<dbReference type="InterPro" id="IPR051088">
    <property type="entry name" value="PTS_Sugar-EIIC/EIIB"/>
</dbReference>
<evidence type="ECO:0000256" key="9">
    <source>
        <dbReference type="PIRNR" id="PIRNR006351"/>
    </source>
</evidence>
<feature type="transmembrane region" description="Helical" evidence="10">
    <location>
        <begin position="234"/>
        <end position="253"/>
    </location>
</feature>
<accession>A0ABW3ZX04</accession>
<dbReference type="NCBIfam" id="NF007157">
    <property type="entry name" value="PRK09592.1"/>
    <property type="match status" value="1"/>
</dbReference>
<dbReference type="RefSeq" id="WP_382400871.1">
    <property type="nucleotide sequence ID" value="NZ_JBHTNH010000025.1"/>
</dbReference>
<reference evidence="13" key="1">
    <citation type="journal article" date="2019" name="Int. J. Syst. Evol. Microbiol.">
        <title>The Global Catalogue of Microorganisms (GCM) 10K type strain sequencing project: providing services to taxonomists for standard genome sequencing and annotation.</title>
        <authorList>
            <consortium name="The Broad Institute Genomics Platform"/>
            <consortium name="The Broad Institute Genome Sequencing Center for Infectious Disease"/>
            <person name="Wu L."/>
            <person name="Ma J."/>
        </authorList>
    </citation>
    <scope>NUCLEOTIDE SEQUENCE [LARGE SCALE GENOMIC DNA]</scope>
    <source>
        <strain evidence="13">CCUG 54822</strain>
    </source>
</reference>
<evidence type="ECO:0000256" key="10">
    <source>
        <dbReference type="SAM" id="Phobius"/>
    </source>
</evidence>
<feature type="transmembrane region" description="Helical" evidence="10">
    <location>
        <begin position="260"/>
        <end position="286"/>
    </location>
</feature>
<evidence type="ECO:0000256" key="6">
    <source>
        <dbReference type="ARBA" id="ARBA00022692"/>
    </source>
</evidence>
<keyword evidence="5" id="KW-0598">Phosphotransferase system</keyword>
<feature type="transmembrane region" description="Helical" evidence="10">
    <location>
        <begin position="30"/>
        <end position="55"/>
    </location>
</feature>
<evidence type="ECO:0000256" key="5">
    <source>
        <dbReference type="ARBA" id="ARBA00022683"/>
    </source>
</evidence>
<evidence type="ECO:0000313" key="13">
    <source>
        <dbReference type="Proteomes" id="UP001597178"/>
    </source>
</evidence>
<keyword evidence="13" id="KW-1185">Reference proteome</keyword>
<evidence type="ECO:0000256" key="2">
    <source>
        <dbReference type="ARBA" id="ARBA00022448"/>
    </source>
</evidence>
<organism evidence="12 13">
    <name type="scientific">Lentibacillus salinarum</name>
    <dbReference type="NCBI Taxonomy" id="446820"/>
    <lineage>
        <taxon>Bacteria</taxon>
        <taxon>Bacillati</taxon>
        <taxon>Bacillota</taxon>
        <taxon>Bacilli</taxon>
        <taxon>Bacillales</taxon>
        <taxon>Bacillaceae</taxon>
        <taxon>Lentibacillus</taxon>
    </lineage>
</organism>
<sequence>MSSGNKIFDTLEKYLMGPMGKIASLRIVRAVMAAGMASIPFVIVGSMFLVFNVLPQTFTFLEGFFNSTFFRVSDLYMLANKATMGLLALYFGLVVGYEYTRIIAEEEELSLSPVSGALLSMFAFFMTIPQLVLEDGKISLVHQINEDTTIVHGWEMVADGVSRLGATGIFSAIIMAVLAVQLYRLCVKRNWVIKMPESVPSGVSNAFTALIPAFVVAFAVLLINGILVALGTDIFKVIAIPFGFVVNLTNSWLGIMVIYFLIHALWIVGIHGANIIYQGFLFPIVLSNLESNVDGANIPFAGEFQNAFVVIGGSGATLGLCLFIAFLAKSTQLRVLGKTSVAPGIFNINEPLIFGLPIVYNPFLAIPFFAAPMISASIAYWAIKLQIVQPIIAMMPWPTPVGAGAFISTGGDYMAVIVAILCVIVSFLIWLPFIKMYDNKLVKQEQGEESAVI</sequence>
<feature type="transmembrane region" description="Helical" evidence="10">
    <location>
        <begin position="164"/>
        <end position="185"/>
    </location>
</feature>
<evidence type="ECO:0000313" key="12">
    <source>
        <dbReference type="EMBL" id="MFD1362383.1"/>
    </source>
</evidence>
<proteinExistence type="predicted"/>
<protein>
    <recommendedName>
        <fullName evidence="9">Permease IIC component</fullName>
    </recommendedName>
</protein>
<feature type="transmembrane region" description="Helical" evidence="10">
    <location>
        <begin position="109"/>
        <end position="132"/>
    </location>
</feature>
<dbReference type="InterPro" id="IPR003352">
    <property type="entry name" value="PTS_EIIC"/>
</dbReference>
<keyword evidence="3 9" id="KW-1003">Cell membrane</keyword>
<gene>
    <name evidence="12" type="primary">celB</name>
    <name evidence="12" type="ORF">ACFQ4A_12020</name>
</gene>
<feature type="transmembrane region" description="Helical" evidence="10">
    <location>
        <begin position="206"/>
        <end position="228"/>
    </location>
</feature>
<comment type="subcellular location">
    <subcellularLocation>
        <location evidence="1">Cell membrane</location>
        <topology evidence="1">Multi-pass membrane protein</topology>
    </subcellularLocation>
</comment>
<evidence type="ECO:0000256" key="4">
    <source>
        <dbReference type="ARBA" id="ARBA00022597"/>
    </source>
</evidence>